<evidence type="ECO:0000313" key="2">
    <source>
        <dbReference type="Proteomes" id="UP000399692"/>
    </source>
</evidence>
<proteinExistence type="predicted"/>
<protein>
    <submittedName>
        <fullName evidence="1">Uncharacterized protein</fullName>
    </submittedName>
</protein>
<reference evidence="1 2" key="1">
    <citation type="submission" date="2019-09" db="EMBL/GenBank/DDBJ databases">
        <authorList>
            <person name="Chandra G."/>
            <person name="Truman W A."/>
        </authorList>
    </citation>
    <scope>NUCLEOTIDE SEQUENCE [LARGE SCALE GENOMIC DNA]</scope>
    <source>
        <strain evidence="1">PS631</strain>
    </source>
</reference>
<name>A0A5E6RBM1_PSEFL</name>
<sequence>MFAGTAWAEVIHHCFQCRERRAAVGPDVGPMGFLLAWRKHLNRCFVSVNHALLQHRFTQSIDQWLESHTGLSDPLGQGRASDCQPGATKDFLLPVERQVIGELGHHHVGQQACGWNTFVDDLRGHWRLSQSFALTAGPLATHMLLDRDHAWRVIQLFADIFADALKLAATGAMGVFWLVMNHGARKLRRQWSTFGDCRGSACEAGRSCFSSASIASRSVSSKSSSKLPCAGLICSLRLANL</sequence>
<gene>
    <name evidence="1" type="ORF">PS631_01533</name>
</gene>
<dbReference type="Proteomes" id="UP000399692">
    <property type="component" value="Unassembled WGS sequence"/>
</dbReference>
<dbReference type="EMBL" id="CABVHF010000002">
    <property type="protein sequence ID" value="VVM65616.1"/>
    <property type="molecule type" value="Genomic_DNA"/>
</dbReference>
<evidence type="ECO:0000313" key="1">
    <source>
        <dbReference type="EMBL" id="VVM65616.1"/>
    </source>
</evidence>
<accession>A0A5E6RBM1</accession>
<dbReference type="AlphaFoldDB" id="A0A5E6RBM1"/>
<organism evidence="1 2">
    <name type="scientific">Pseudomonas fluorescens</name>
    <dbReference type="NCBI Taxonomy" id="294"/>
    <lineage>
        <taxon>Bacteria</taxon>
        <taxon>Pseudomonadati</taxon>
        <taxon>Pseudomonadota</taxon>
        <taxon>Gammaproteobacteria</taxon>
        <taxon>Pseudomonadales</taxon>
        <taxon>Pseudomonadaceae</taxon>
        <taxon>Pseudomonas</taxon>
    </lineage>
</organism>